<protein>
    <submittedName>
        <fullName evidence="2">Uncharacterized protein</fullName>
    </submittedName>
</protein>
<evidence type="ECO:0000256" key="1">
    <source>
        <dbReference type="SAM" id="Coils"/>
    </source>
</evidence>
<keyword evidence="1" id="KW-0175">Coiled coil</keyword>
<proteinExistence type="predicted"/>
<organism evidence="2 3">
    <name type="scientific">Streptomyces caniscabiei</name>
    <dbReference type="NCBI Taxonomy" id="2746961"/>
    <lineage>
        <taxon>Bacteria</taxon>
        <taxon>Bacillati</taxon>
        <taxon>Actinomycetota</taxon>
        <taxon>Actinomycetes</taxon>
        <taxon>Kitasatosporales</taxon>
        <taxon>Streptomycetaceae</taxon>
        <taxon>Streptomyces</taxon>
    </lineage>
</organism>
<dbReference type="RefSeq" id="WP_192358887.1">
    <property type="nucleotide sequence ID" value="NZ_CP119182.1"/>
</dbReference>
<reference evidence="2" key="1">
    <citation type="submission" date="2020-09" db="EMBL/GenBank/DDBJ databases">
        <title>Streptomyces canutascabiei sp. nov., which causes potato common scab and is distributed across the world.</title>
        <authorList>
            <person name="Nguyen H.P."/>
            <person name="Weisberg A.J."/>
            <person name="Chang J.H."/>
            <person name="Clarke C.R."/>
        </authorList>
    </citation>
    <scope>NUCLEOTIDE SEQUENCE</scope>
    <source>
        <strain evidence="2">ID-01-6.2a</strain>
    </source>
</reference>
<evidence type="ECO:0000313" key="2">
    <source>
        <dbReference type="EMBL" id="MBD9721905.1"/>
    </source>
</evidence>
<dbReference type="Proteomes" id="UP000661025">
    <property type="component" value="Unassembled WGS sequence"/>
</dbReference>
<dbReference type="EMBL" id="JACYXT010000001">
    <property type="protein sequence ID" value="MBD9721905.1"/>
    <property type="molecule type" value="Genomic_DNA"/>
</dbReference>
<dbReference type="GeneID" id="79929283"/>
<feature type="coiled-coil region" evidence="1">
    <location>
        <begin position="61"/>
        <end position="95"/>
    </location>
</feature>
<comment type="caution">
    <text evidence="2">The sequence shown here is derived from an EMBL/GenBank/DDBJ whole genome shotgun (WGS) entry which is preliminary data.</text>
</comment>
<dbReference type="AlphaFoldDB" id="A0A927QE07"/>
<sequence length="143" mass="15873">MTVSLLPVRFDLRRRTPRKHRAADEVNRLRGFLAGAHQLINGLQLQLDEADARHADTATKQAEAELLVVQQQADIDELTAERDHWRDDALALRARFSIQLAAEANAAAVTVPCGYRDTSAIEDQATGPIDVRPLWEARDAGLL</sequence>
<accession>A0A927QE07</accession>
<name>A0A927QE07_9ACTN</name>
<gene>
    <name evidence="2" type="ORF">IHE70_01330</name>
</gene>
<evidence type="ECO:0000313" key="3">
    <source>
        <dbReference type="Proteomes" id="UP000661025"/>
    </source>
</evidence>